<keyword evidence="1" id="KW-1133">Transmembrane helix</keyword>
<proteinExistence type="predicted"/>
<feature type="transmembrane region" description="Helical" evidence="1">
    <location>
        <begin position="20"/>
        <end position="40"/>
    </location>
</feature>
<keyword evidence="3" id="KW-1185">Reference proteome</keyword>
<gene>
    <name evidence="2" type="ORF">RND81_03G028300</name>
</gene>
<accession>A0AAW1M253</accession>
<dbReference type="EMBL" id="JBDFQZ010000003">
    <property type="protein sequence ID" value="KAK9740346.1"/>
    <property type="molecule type" value="Genomic_DNA"/>
</dbReference>
<keyword evidence="1" id="KW-0472">Membrane</keyword>
<reference evidence="2" key="1">
    <citation type="submission" date="2024-03" db="EMBL/GenBank/DDBJ databases">
        <title>WGS assembly of Saponaria officinalis var. Norfolk2.</title>
        <authorList>
            <person name="Jenkins J."/>
            <person name="Shu S."/>
            <person name="Grimwood J."/>
            <person name="Barry K."/>
            <person name="Goodstein D."/>
            <person name="Schmutz J."/>
            <person name="Leebens-Mack J."/>
            <person name="Osbourn A."/>
        </authorList>
    </citation>
    <scope>NUCLEOTIDE SEQUENCE [LARGE SCALE GENOMIC DNA]</scope>
    <source>
        <strain evidence="2">JIC</strain>
    </source>
</reference>
<protein>
    <submittedName>
        <fullName evidence="2">Uncharacterized protein</fullName>
    </submittedName>
</protein>
<evidence type="ECO:0000313" key="2">
    <source>
        <dbReference type="EMBL" id="KAK9740346.1"/>
    </source>
</evidence>
<evidence type="ECO:0000313" key="3">
    <source>
        <dbReference type="Proteomes" id="UP001443914"/>
    </source>
</evidence>
<comment type="caution">
    <text evidence="2">The sequence shown here is derived from an EMBL/GenBank/DDBJ whole genome shotgun (WGS) entry which is preliminary data.</text>
</comment>
<evidence type="ECO:0000256" key="1">
    <source>
        <dbReference type="SAM" id="Phobius"/>
    </source>
</evidence>
<keyword evidence="1" id="KW-0812">Transmembrane</keyword>
<dbReference type="AlphaFoldDB" id="A0AAW1M253"/>
<feature type="transmembrane region" description="Helical" evidence="1">
    <location>
        <begin position="52"/>
        <end position="78"/>
    </location>
</feature>
<dbReference type="Proteomes" id="UP001443914">
    <property type="component" value="Unassembled WGS sequence"/>
</dbReference>
<name>A0AAW1M253_SAPOF</name>
<organism evidence="2 3">
    <name type="scientific">Saponaria officinalis</name>
    <name type="common">Common soapwort</name>
    <name type="synonym">Lychnis saponaria</name>
    <dbReference type="NCBI Taxonomy" id="3572"/>
    <lineage>
        <taxon>Eukaryota</taxon>
        <taxon>Viridiplantae</taxon>
        <taxon>Streptophyta</taxon>
        <taxon>Embryophyta</taxon>
        <taxon>Tracheophyta</taxon>
        <taxon>Spermatophyta</taxon>
        <taxon>Magnoliopsida</taxon>
        <taxon>eudicotyledons</taxon>
        <taxon>Gunneridae</taxon>
        <taxon>Pentapetalae</taxon>
        <taxon>Caryophyllales</taxon>
        <taxon>Caryophyllaceae</taxon>
        <taxon>Caryophylleae</taxon>
        <taxon>Saponaria</taxon>
    </lineage>
</organism>
<sequence>MFILFLNSYTPSTSQLSHTCLLQAVPFFLFSLFKLFSFIPSSTFFLQNNLPFLAIVVQIFQVSLSFYLSCLFSGFFVLKMKKRLRFSHSEVEEREYDKLTCTRVLSV</sequence>